<feature type="modified residue" description="4-aspartylphosphate" evidence="6">
    <location>
        <position position="54"/>
    </location>
</feature>
<name>A0ABT4W2B1_9RHOB</name>
<evidence type="ECO:0000256" key="4">
    <source>
        <dbReference type="ARBA" id="ARBA00023125"/>
    </source>
</evidence>
<evidence type="ECO:0000313" key="8">
    <source>
        <dbReference type="EMBL" id="MDA5094640.1"/>
    </source>
</evidence>
<dbReference type="Gene3D" id="3.30.70.270">
    <property type="match status" value="1"/>
</dbReference>
<accession>A0ABT4W2B1</accession>
<reference evidence="8 9" key="1">
    <citation type="submission" date="2023-01" db="EMBL/GenBank/DDBJ databases">
        <authorList>
            <person name="Yoon J.-W."/>
        </authorList>
    </citation>
    <scope>NUCLEOTIDE SEQUENCE [LARGE SCALE GENOMIC DNA]</scope>
    <source>
        <strain evidence="8 9">KMU-50</strain>
    </source>
</reference>
<comment type="caution">
    <text evidence="8">The sequence shown here is derived from an EMBL/GenBank/DDBJ whole genome shotgun (WGS) entry which is preliminary data.</text>
</comment>
<organism evidence="8 9">
    <name type="scientific">Aliiroseovarius salicola</name>
    <dbReference type="NCBI Taxonomy" id="3009082"/>
    <lineage>
        <taxon>Bacteria</taxon>
        <taxon>Pseudomonadati</taxon>
        <taxon>Pseudomonadota</taxon>
        <taxon>Alphaproteobacteria</taxon>
        <taxon>Rhodobacterales</taxon>
        <taxon>Paracoccaceae</taxon>
        <taxon>Aliiroseovarius</taxon>
    </lineage>
</organism>
<sequence length="330" mass="36593">MKILVVDDDLTALSLLEAALNLYGFKHITLASSAREAFYAIKHAEQPFDCFLLDYRMPEVDGVDLCARLRAFPEYKATPIIFVTAASDRISVNTAYAVGAVDYVSKPIDPQEIGVRVSIAEKLVLEERERKKQDVPRRHSFEAEERFPNFTIEDPVPIFGLNRVISSVALENYLESQGDGCKNDVVSILAINEFDEIYRKASPAFAYAVLREVAKVIADSLERTAPLISYNGYGEFICISKKTSTMTSGGHTRQINSRLARLNMRFEDTTPCKPTVLIGKPAKHSLWTSSTPSKLIEKALEASEGQNSPFRSAANSMKNATNCSSPVLNI</sequence>
<dbReference type="PANTHER" id="PTHR48111">
    <property type="entry name" value="REGULATOR OF RPOS"/>
    <property type="match status" value="1"/>
</dbReference>
<evidence type="ECO:0000313" key="9">
    <source>
        <dbReference type="Proteomes" id="UP001528040"/>
    </source>
</evidence>
<dbReference type="SUPFAM" id="SSF52172">
    <property type="entry name" value="CheY-like"/>
    <property type="match status" value="1"/>
</dbReference>
<keyword evidence="4" id="KW-0238">DNA-binding</keyword>
<dbReference type="EMBL" id="JAQIIO010000005">
    <property type="protein sequence ID" value="MDA5094640.1"/>
    <property type="molecule type" value="Genomic_DNA"/>
</dbReference>
<dbReference type="Gene3D" id="3.40.50.2300">
    <property type="match status" value="1"/>
</dbReference>
<dbReference type="RefSeq" id="WP_271054346.1">
    <property type="nucleotide sequence ID" value="NZ_JAQIIO010000005.1"/>
</dbReference>
<evidence type="ECO:0000256" key="3">
    <source>
        <dbReference type="ARBA" id="ARBA00023015"/>
    </source>
</evidence>
<evidence type="ECO:0000256" key="6">
    <source>
        <dbReference type="PROSITE-ProRule" id="PRU00169"/>
    </source>
</evidence>
<dbReference type="InterPro" id="IPR039420">
    <property type="entry name" value="WalR-like"/>
</dbReference>
<dbReference type="PROSITE" id="PS50110">
    <property type="entry name" value="RESPONSE_REGULATORY"/>
    <property type="match status" value="1"/>
</dbReference>
<evidence type="ECO:0000259" key="7">
    <source>
        <dbReference type="PROSITE" id="PS50110"/>
    </source>
</evidence>
<evidence type="ECO:0000256" key="5">
    <source>
        <dbReference type="ARBA" id="ARBA00023163"/>
    </source>
</evidence>
<dbReference type="InterPro" id="IPR001789">
    <property type="entry name" value="Sig_transdc_resp-reg_receiver"/>
</dbReference>
<gene>
    <name evidence="8" type="ORF">O2N63_11145</name>
</gene>
<keyword evidence="1 6" id="KW-0597">Phosphoprotein</keyword>
<dbReference type="Proteomes" id="UP001528040">
    <property type="component" value="Unassembled WGS sequence"/>
</dbReference>
<dbReference type="InterPro" id="IPR011006">
    <property type="entry name" value="CheY-like_superfamily"/>
</dbReference>
<dbReference type="InterPro" id="IPR043128">
    <property type="entry name" value="Rev_trsase/Diguanyl_cyclase"/>
</dbReference>
<dbReference type="PANTHER" id="PTHR48111:SF1">
    <property type="entry name" value="TWO-COMPONENT RESPONSE REGULATOR ORR33"/>
    <property type="match status" value="1"/>
</dbReference>
<dbReference type="Pfam" id="PF00072">
    <property type="entry name" value="Response_reg"/>
    <property type="match status" value="1"/>
</dbReference>
<protein>
    <submittedName>
        <fullName evidence="8">Response regulator</fullName>
    </submittedName>
</protein>
<keyword evidence="5" id="KW-0804">Transcription</keyword>
<evidence type="ECO:0000256" key="1">
    <source>
        <dbReference type="ARBA" id="ARBA00022553"/>
    </source>
</evidence>
<proteinExistence type="predicted"/>
<feature type="domain" description="Response regulatory" evidence="7">
    <location>
        <begin position="2"/>
        <end position="121"/>
    </location>
</feature>
<keyword evidence="2" id="KW-0902">Two-component regulatory system</keyword>
<evidence type="ECO:0000256" key="2">
    <source>
        <dbReference type="ARBA" id="ARBA00023012"/>
    </source>
</evidence>
<keyword evidence="9" id="KW-1185">Reference proteome</keyword>
<dbReference type="SMART" id="SM00448">
    <property type="entry name" value="REC"/>
    <property type="match status" value="1"/>
</dbReference>
<keyword evidence="3" id="KW-0805">Transcription regulation</keyword>